<dbReference type="GO" id="GO:0005886">
    <property type="term" value="C:plasma membrane"/>
    <property type="evidence" value="ECO:0007669"/>
    <property type="project" value="UniProtKB-SubCell"/>
</dbReference>
<sequence length="520" mass="57574">MWLTTSYKMGMAALIMAGSVILSRVMGLIRDKVISWEFGATSEADIYFAAFVIPDFINYLLAGGYISITLIPLLSKSFQEDEQNGWKFFSTVFYWATIAISVTTFIAWFFAYDLAKITAPGFTASNQERLGFFLRIILPGQIFFISGACISALLYIRKQFLVPALMPIIYNSCIILGGLISSSNGMEGFCWGVLIGAALGAFLLPFGVGLINGIHFYFSLRHPLMKHFLWLALPLMLGQSIIILDEQLIRIFGSLAGEGAVSLLNYARRIMLVPVGVVAQSISVASFPFLATLAAKNNNTKFNETLNKALKGSLIIALPITGWMIGIALPTLGIIFEGGRFSHIQTVLTAPLLQIMLFSVPFWVVQQVIGRAFYARQNTLTPALIGTFSTVIFIPFFSIAVKSWGSIGIASLTAISIITYTFLISYKWYKTFGITAFTGLKTILMRSCFIVIPSGLSAWIITTLTSSFLTSFSPFILYLLTIAINTITFSIFYFILAFYFFPPISNIIQNYFKKLVTQLT</sequence>
<comment type="similarity">
    <text evidence="9 10">Belongs to the MurJ/MviN family.</text>
</comment>
<protein>
    <recommendedName>
        <fullName evidence="10">Probable lipid II flippase MurJ</fullName>
    </recommendedName>
</protein>
<feature type="transmembrane region" description="Helical" evidence="10">
    <location>
        <begin position="168"/>
        <end position="185"/>
    </location>
</feature>
<keyword evidence="10" id="KW-0813">Transport</keyword>
<feature type="transmembrane region" description="Helical" evidence="10">
    <location>
        <begin position="348"/>
        <end position="369"/>
    </location>
</feature>
<evidence type="ECO:0000256" key="10">
    <source>
        <dbReference type="HAMAP-Rule" id="MF_02078"/>
    </source>
</evidence>
<dbReference type="InterPro" id="IPR004268">
    <property type="entry name" value="MurJ"/>
</dbReference>
<dbReference type="Proteomes" id="UP000002430">
    <property type="component" value="Chromosome"/>
</dbReference>
<dbReference type="HAMAP" id="MF_02078">
    <property type="entry name" value="MurJ_MviN"/>
    <property type="match status" value="1"/>
</dbReference>
<dbReference type="CDD" id="cd13123">
    <property type="entry name" value="MATE_MurJ_like"/>
    <property type="match status" value="1"/>
</dbReference>
<name>Q1MQ08_LAWIP</name>
<dbReference type="NCBIfam" id="TIGR01695">
    <property type="entry name" value="murJ_mviN"/>
    <property type="match status" value="1"/>
</dbReference>
<feature type="transmembrane region" description="Helical" evidence="10">
    <location>
        <begin position="132"/>
        <end position="156"/>
    </location>
</feature>
<keyword evidence="2 10" id="KW-1003">Cell membrane</keyword>
<feature type="transmembrane region" description="Helical" evidence="10">
    <location>
        <begin position="191"/>
        <end position="216"/>
    </location>
</feature>
<dbReference type="GO" id="GO:0009252">
    <property type="term" value="P:peptidoglycan biosynthetic process"/>
    <property type="evidence" value="ECO:0007669"/>
    <property type="project" value="UniProtKB-UniRule"/>
</dbReference>
<evidence type="ECO:0000256" key="6">
    <source>
        <dbReference type="ARBA" id="ARBA00022989"/>
    </source>
</evidence>
<evidence type="ECO:0000256" key="1">
    <source>
        <dbReference type="ARBA" id="ARBA00004651"/>
    </source>
</evidence>
<evidence type="ECO:0000313" key="12">
    <source>
        <dbReference type="Proteomes" id="UP000002430"/>
    </source>
</evidence>
<feature type="transmembrane region" description="Helical" evidence="10">
    <location>
        <begin position="92"/>
        <end position="112"/>
    </location>
</feature>
<feature type="transmembrane region" description="Helical" evidence="10">
    <location>
        <begin position="269"/>
        <end position="293"/>
    </location>
</feature>
<keyword evidence="10" id="KW-0961">Cell wall biogenesis/degradation</keyword>
<dbReference type="PRINTS" id="PR01806">
    <property type="entry name" value="VIRFACTRMVIN"/>
</dbReference>
<dbReference type="InterPro" id="IPR051050">
    <property type="entry name" value="Lipid_II_flippase_MurJ/MviN"/>
</dbReference>
<dbReference type="RefSeq" id="WP_011526948.1">
    <property type="nucleotide sequence ID" value="NC_008011.1"/>
</dbReference>
<reference evidence="11 12" key="1">
    <citation type="submission" date="2005-11" db="EMBL/GenBank/DDBJ databases">
        <title>The complete genome sequence of Lawsonia intracellularis: the causative agent of proliferative enteropathy.</title>
        <authorList>
            <person name="Kaur K."/>
            <person name="Zhang Q."/>
            <person name="Beckler D."/>
            <person name="Munir S."/>
            <person name="Li L."/>
            <person name="Kinsley K."/>
            <person name="Herron L."/>
            <person name="Peterson A."/>
            <person name="May B."/>
            <person name="Singh S."/>
            <person name="Gebhart C."/>
            <person name="Kapur V."/>
        </authorList>
    </citation>
    <scope>NUCLEOTIDE SEQUENCE [LARGE SCALE GENOMIC DNA]</scope>
    <source>
        <strain evidence="11 12">PHE/MN1-00</strain>
    </source>
</reference>
<feature type="transmembrane region" description="Helical" evidence="10">
    <location>
        <begin position="314"/>
        <end position="336"/>
    </location>
</feature>
<organism evidence="11 12">
    <name type="scientific">Lawsonia intracellularis (strain PHE/MN1-00)</name>
    <dbReference type="NCBI Taxonomy" id="363253"/>
    <lineage>
        <taxon>Bacteria</taxon>
        <taxon>Pseudomonadati</taxon>
        <taxon>Thermodesulfobacteriota</taxon>
        <taxon>Desulfovibrionia</taxon>
        <taxon>Desulfovibrionales</taxon>
        <taxon>Desulfovibrionaceae</taxon>
        <taxon>Lawsonia</taxon>
    </lineage>
</organism>
<dbReference type="eggNOG" id="COG0728">
    <property type="taxonomic scope" value="Bacteria"/>
</dbReference>
<dbReference type="Pfam" id="PF03023">
    <property type="entry name" value="MurJ"/>
    <property type="match status" value="1"/>
</dbReference>
<keyword evidence="4 10" id="KW-0133">Cell shape</keyword>
<feature type="transmembrane region" description="Helical" evidence="10">
    <location>
        <begin position="228"/>
        <end position="249"/>
    </location>
</feature>
<dbReference type="PANTHER" id="PTHR47019">
    <property type="entry name" value="LIPID II FLIPPASE MURJ"/>
    <property type="match status" value="1"/>
</dbReference>
<dbReference type="GO" id="GO:0008360">
    <property type="term" value="P:regulation of cell shape"/>
    <property type="evidence" value="ECO:0007669"/>
    <property type="project" value="UniProtKB-KW"/>
</dbReference>
<evidence type="ECO:0000256" key="2">
    <source>
        <dbReference type="ARBA" id="ARBA00022475"/>
    </source>
</evidence>
<evidence type="ECO:0000313" key="11">
    <source>
        <dbReference type="EMBL" id="CAJ54919.1"/>
    </source>
</evidence>
<dbReference type="KEGG" id="lip:LI0865"/>
<dbReference type="GO" id="GO:0015648">
    <property type="term" value="F:lipid-linked peptidoglycan transporter activity"/>
    <property type="evidence" value="ECO:0007669"/>
    <property type="project" value="UniProtKB-UniRule"/>
</dbReference>
<gene>
    <name evidence="11" type="primary">mviN</name>
    <name evidence="10" type="synonym">murJ</name>
    <name evidence="11" type="ordered locus">LI0865</name>
</gene>
<feature type="transmembrane region" description="Helical" evidence="10">
    <location>
        <begin position="381"/>
        <end position="401"/>
    </location>
</feature>
<keyword evidence="6 10" id="KW-1133">Transmembrane helix</keyword>
<comment type="subcellular location">
    <subcellularLocation>
        <location evidence="1 10">Cell membrane</location>
        <topology evidence="1 10">Multi-pass membrane protein</topology>
    </subcellularLocation>
</comment>
<accession>Q1MQ08</accession>
<keyword evidence="7 10" id="KW-0472">Membrane</keyword>
<dbReference type="AlphaFoldDB" id="Q1MQ08"/>
<evidence type="ECO:0000256" key="4">
    <source>
        <dbReference type="ARBA" id="ARBA00022960"/>
    </source>
</evidence>
<dbReference type="EMBL" id="AM180252">
    <property type="protein sequence ID" value="CAJ54919.1"/>
    <property type="molecule type" value="Genomic_DNA"/>
</dbReference>
<evidence type="ECO:0000256" key="7">
    <source>
        <dbReference type="ARBA" id="ARBA00023136"/>
    </source>
</evidence>
<feature type="transmembrane region" description="Helical" evidence="10">
    <location>
        <begin position="407"/>
        <end position="426"/>
    </location>
</feature>
<dbReference type="OrthoDB" id="9804143at2"/>
<feature type="transmembrane region" description="Helical" evidence="10">
    <location>
        <begin position="46"/>
        <end position="71"/>
    </location>
</feature>
<evidence type="ECO:0000256" key="5">
    <source>
        <dbReference type="ARBA" id="ARBA00022984"/>
    </source>
</evidence>
<keyword evidence="3 10" id="KW-0812">Transmembrane</keyword>
<keyword evidence="12" id="KW-1185">Reference proteome</keyword>
<comment type="function">
    <text evidence="8 10">Involved in peptidoglycan biosynthesis. Transports lipid-linked peptidoglycan precursors from the inner to the outer leaflet of the cytoplasmic membrane.</text>
</comment>
<proteinExistence type="inferred from homology"/>
<evidence type="ECO:0000256" key="3">
    <source>
        <dbReference type="ARBA" id="ARBA00022692"/>
    </source>
</evidence>
<comment type="pathway">
    <text evidence="10">Cell wall biogenesis; peptidoglycan biosynthesis.</text>
</comment>
<evidence type="ECO:0000256" key="9">
    <source>
        <dbReference type="ARBA" id="ARBA00061532"/>
    </source>
</evidence>
<feature type="transmembrane region" description="Helical" evidence="10">
    <location>
        <begin position="475"/>
        <end position="501"/>
    </location>
</feature>
<dbReference type="UniPathway" id="UPA00219"/>
<feature type="transmembrane region" description="Helical" evidence="10">
    <location>
        <begin position="447"/>
        <end position="469"/>
    </location>
</feature>
<dbReference type="STRING" id="363253.LI0865"/>
<dbReference type="PANTHER" id="PTHR47019:SF1">
    <property type="entry name" value="LIPID II FLIPPASE MURJ"/>
    <property type="match status" value="1"/>
</dbReference>
<dbReference type="HOGENOM" id="CLU_006797_5_2_7"/>
<dbReference type="GO" id="GO:0071555">
    <property type="term" value="P:cell wall organization"/>
    <property type="evidence" value="ECO:0007669"/>
    <property type="project" value="UniProtKB-KW"/>
</dbReference>
<dbReference type="GO" id="GO:0034204">
    <property type="term" value="P:lipid translocation"/>
    <property type="evidence" value="ECO:0007669"/>
    <property type="project" value="TreeGrafter"/>
</dbReference>
<keyword evidence="5 10" id="KW-0573">Peptidoglycan synthesis</keyword>
<evidence type="ECO:0000256" key="8">
    <source>
        <dbReference type="ARBA" id="ARBA00060041"/>
    </source>
</evidence>